<keyword evidence="3" id="KW-1185">Reference proteome</keyword>
<gene>
    <name evidence="2" type="ORF">EXE59_03665</name>
</gene>
<evidence type="ECO:0000313" key="3">
    <source>
        <dbReference type="Proteomes" id="UP000297496"/>
    </source>
</evidence>
<sequence length="468" mass="49690">MFRRTRTLALFAAGGLVATALTAPPGSAGTAERVGTRSWSALTASASPNFAQAAVARTADGTQHVVWIVDNPDRTHNYEHTTISPSGRQGPVTRVLTTSWAQLSTPVDLGVDADGSLRLAFRGSIDGSTANFFSYKGVYTAVSVDGGSSWAVPREVLAPSNSDGGVTMAYTPDGTPITGYGDTGGFHWNVGTIPEAAVPAATVQEFTDHDVYGASLVRSGSAVHVVYQSIRGAGIYARQVWPSLGAPVKAPGAYTNPGQPMAVVDRPGVGVVAAYTIDSRVVLWDVFANRVRRVRGMDGPNNVSLAVLPDGHLWVAAQGPIGYTPRVSRVSARGWTVDRTPIRLDDLYSTFGLEVSSAGALRAELLLTGNDAGDPSRVHAMSALAQMTLRTTPRRWRVNRAQRVVVKVTDVDGGVARVKVRAGARRCTTNGAGRCVIRFPGQSRPGRITVKATKRSYYPVKARLRVVR</sequence>
<keyword evidence="1" id="KW-0732">Signal</keyword>
<name>A0A4Z1BP81_9ACTN</name>
<feature type="signal peptide" evidence="1">
    <location>
        <begin position="1"/>
        <end position="22"/>
    </location>
</feature>
<dbReference type="RefSeq" id="WP_135837683.1">
    <property type="nucleotide sequence ID" value="NZ_SRRO01000001.1"/>
</dbReference>
<dbReference type="Proteomes" id="UP000297496">
    <property type="component" value="Unassembled WGS sequence"/>
</dbReference>
<evidence type="ECO:0000313" key="2">
    <source>
        <dbReference type="EMBL" id="TGN63141.1"/>
    </source>
</evidence>
<dbReference type="AlphaFoldDB" id="A0A4Z1BP81"/>
<protein>
    <recommendedName>
        <fullName evidence="4">Exo-alpha-sialidase</fullName>
    </recommendedName>
</protein>
<organism evidence="2 3">
    <name type="scientific">Nocardioides eburneiflavus</name>
    <dbReference type="NCBI Taxonomy" id="2518372"/>
    <lineage>
        <taxon>Bacteria</taxon>
        <taxon>Bacillati</taxon>
        <taxon>Actinomycetota</taxon>
        <taxon>Actinomycetes</taxon>
        <taxon>Propionibacteriales</taxon>
        <taxon>Nocardioidaceae</taxon>
        <taxon>Nocardioides</taxon>
    </lineage>
</organism>
<comment type="caution">
    <text evidence="2">The sequence shown here is derived from an EMBL/GenBank/DDBJ whole genome shotgun (WGS) entry which is preliminary data.</text>
</comment>
<evidence type="ECO:0000256" key="1">
    <source>
        <dbReference type="SAM" id="SignalP"/>
    </source>
</evidence>
<feature type="chain" id="PRO_5038967996" description="Exo-alpha-sialidase" evidence="1">
    <location>
        <begin position="23"/>
        <end position="468"/>
    </location>
</feature>
<evidence type="ECO:0008006" key="4">
    <source>
        <dbReference type="Google" id="ProtNLM"/>
    </source>
</evidence>
<reference evidence="2 3" key="1">
    <citation type="submission" date="2019-04" db="EMBL/GenBank/DDBJ databases">
        <title>Three New Species of Nocardioides, Nocardioides euryhalodurans sp. nov., Nocardioides seonyuensis sp. nov. and Nocardioides eburneoflavus sp. nov. Isolated from Soil.</title>
        <authorList>
            <person name="Roh S.G."/>
            <person name="Lee C."/>
            <person name="Kim M.-K."/>
            <person name="Kim S.B."/>
        </authorList>
    </citation>
    <scope>NUCLEOTIDE SEQUENCE [LARGE SCALE GENOMIC DNA]</scope>
    <source>
        <strain evidence="2 3">MMS17-SY213</strain>
    </source>
</reference>
<dbReference type="EMBL" id="SRRO01000001">
    <property type="protein sequence ID" value="TGN63141.1"/>
    <property type="molecule type" value="Genomic_DNA"/>
</dbReference>
<proteinExistence type="predicted"/>
<accession>A0A4Z1BP81</accession>
<dbReference type="OrthoDB" id="3757566at2"/>